<feature type="binding site" evidence="6">
    <location>
        <position position="137"/>
    </location>
    <ligand>
        <name>S-adenosyl-L-methionine</name>
        <dbReference type="ChEBI" id="CHEBI:59789"/>
    </ligand>
</feature>
<organism evidence="7 8">
    <name type="scientific">Midichloria mitochondrii (strain IricVA)</name>
    <dbReference type="NCBI Taxonomy" id="696127"/>
    <lineage>
        <taxon>Bacteria</taxon>
        <taxon>Pseudomonadati</taxon>
        <taxon>Pseudomonadota</taxon>
        <taxon>Alphaproteobacteria</taxon>
        <taxon>Rickettsiales</taxon>
        <taxon>Candidatus Midichloriaceae</taxon>
        <taxon>Candidatus Midichloria</taxon>
    </lineage>
</organism>
<dbReference type="PROSITE" id="PS51608">
    <property type="entry name" value="SAM_MT_UBIE"/>
    <property type="match status" value="1"/>
</dbReference>
<comment type="catalytic activity">
    <reaction evidence="6">
        <text>a 2-methoxy-6-(all-trans-polyprenyl)benzene-1,4-diol + S-adenosyl-L-methionine = a 5-methoxy-2-methyl-3-(all-trans-polyprenyl)benzene-1,4-diol + S-adenosyl-L-homocysteine + H(+)</text>
        <dbReference type="Rhea" id="RHEA:28286"/>
        <dbReference type="Rhea" id="RHEA-COMP:10858"/>
        <dbReference type="Rhea" id="RHEA-COMP:10859"/>
        <dbReference type="ChEBI" id="CHEBI:15378"/>
        <dbReference type="ChEBI" id="CHEBI:57856"/>
        <dbReference type="ChEBI" id="CHEBI:59789"/>
        <dbReference type="ChEBI" id="CHEBI:84166"/>
        <dbReference type="ChEBI" id="CHEBI:84167"/>
        <dbReference type="EC" id="2.1.1.201"/>
    </reaction>
</comment>
<accession>F7XWX0</accession>
<dbReference type="HAMAP" id="MF_01813">
    <property type="entry name" value="MenG_UbiE_methyltr"/>
    <property type="match status" value="1"/>
</dbReference>
<comment type="catalytic activity">
    <reaction evidence="6">
        <text>a 2-demethylmenaquinol + S-adenosyl-L-methionine = a menaquinol + S-adenosyl-L-homocysteine + H(+)</text>
        <dbReference type="Rhea" id="RHEA:42640"/>
        <dbReference type="Rhea" id="RHEA-COMP:9539"/>
        <dbReference type="Rhea" id="RHEA-COMP:9563"/>
        <dbReference type="ChEBI" id="CHEBI:15378"/>
        <dbReference type="ChEBI" id="CHEBI:18151"/>
        <dbReference type="ChEBI" id="CHEBI:55437"/>
        <dbReference type="ChEBI" id="CHEBI:57856"/>
        <dbReference type="ChEBI" id="CHEBI:59789"/>
        <dbReference type="EC" id="2.1.1.163"/>
    </reaction>
</comment>
<keyword evidence="8" id="KW-1185">Reference proteome</keyword>
<protein>
    <recommendedName>
        <fullName evidence="6">Ubiquinone/menaquinone biosynthesis C-methyltransferase UbiE</fullName>
        <ecNumber evidence="6">2.1.1.163</ecNumber>
        <ecNumber evidence="6">2.1.1.201</ecNumber>
    </recommendedName>
    <alternativeName>
        <fullName evidence="6">2-methoxy-6-polyprenyl-1,4-benzoquinol methylase</fullName>
    </alternativeName>
    <alternativeName>
        <fullName evidence="6">Demethylmenaquinone methyltransferase</fullName>
    </alternativeName>
</protein>
<dbReference type="UniPathway" id="UPA00232"/>
<dbReference type="Proteomes" id="UP000006639">
    <property type="component" value="Chromosome"/>
</dbReference>
<keyword evidence="3 6" id="KW-0808">Transferase</keyword>
<dbReference type="Gene3D" id="3.40.50.150">
    <property type="entry name" value="Vaccinia Virus protein VP39"/>
    <property type="match status" value="1"/>
</dbReference>
<reference evidence="7 8" key="1">
    <citation type="journal article" date="2011" name="Mol. Biol. Evol.">
        <title>Phylogenomic evidence for the presence of a flagellum and cbb3 oxidase in the free-living mitochondrial ancestor.</title>
        <authorList>
            <person name="Sassera D."/>
            <person name="Lo N."/>
            <person name="Epis S."/>
            <person name="D'Auria G."/>
            <person name="Montagna M."/>
            <person name="Comandatore F."/>
            <person name="Horner D."/>
            <person name="Pereto J."/>
            <person name="Luciano A.M."/>
            <person name="Franciosi F."/>
            <person name="Ferri E."/>
            <person name="Crotti E."/>
            <person name="Bazzocchi C."/>
            <person name="Daffonchio D."/>
            <person name="Sacchi L."/>
            <person name="Moya A."/>
            <person name="Latorre A."/>
            <person name="Bandi C."/>
        </authorList>
    </citation>
    <scope>NUCLEOTIDE SEQUENCE [LARGE SCALE GENOMIC DNA]</scope>
    <source>
        <strain evidence="7 8">IricVA</strain>
    </source>
</reference>
<evidence type="ECO:0000256" key="3">
    <source>
        <dbReference type="ARBA" id="ARBA00022679"/>
    </source>
</evidence>
<keyword evidence="5 6" id="KW-0949">S-adenosyl-L-methionine</keyword>
<dbReference type="UniPathway" id="UPA00079">
    <property type="reaction ID" value="UER00169"/>
</dbReference>
<dbReference type="KEGG" id="mmn:midi_00883"/>
<comment type="pathway">
    <text evidence="6">Cofactor biosynthesis; ubiquinone biosynthesis.</text>
</comment>
<evidence type="ECO:0000256" key="1">
    <source>
        <dbReference type="ARBA" id="ARBA00022428"/>
    </source>
</evidence>
<evidence type="ECO:0000256" key="5">
    <source>
        <dbReference type="ARBA" id="ARBA00022691"/>
    </source>
</evidence>
<dbReference type="CDD" id="cd02440">
    <property type="entry name" value="AdoMet_MTases"/>
    <property type="match status" value="1"/>
</dbReference>
<dbReference type="PROSITE" id="PS01183">
    <property type="entry name" value="UBIE_1"/>
    <property type="match status" value="1"/>
</dbReference>
<comment type="pathway">
    <text evidence="6">Quinol/quinone metabolism; menaquinone biosynthesis; menaquinol from 1,4-dihydroxy-2-naphthoate: step 2/2.</text>
</comment>
<feature type="binding site" evidence="6">
    <location>
        <position position="91"/>
    </location>
    <ligand>
        <name>S-adenosyl-L-methionine</name>
        <dbReference type="ChEBI" id="CHEBI:59789"/>
    </ligand>
</feature>
<keyword evidence="2 6" id="KW-0489">Methyltransferase</keyword>
<dbReference type="Pfam" id="PF01209">
    <property type="entry name" value="Ubie_methyltran"/>
    <property type="match status" value="1"/>
</dbReference>
<keyword evidence="1 6" id="KW-0474">Menaquinone biosynthesis</keyword>
<comment type="similarity">
    <text evidence="6">Belongs to the class I-like SAM-binding methyltransferase superfamily. MenG/UbiE family.</text>
</comment>
<dbReference type="EMBL" id="CP002130">
    <property type="protein sequence ID" value="AEI89169.1"/>
    <property type="molecule type" value="Genomic_DNA"/>
</dbReference>
<dbReference type="OrthoDB" id="9808140at2"/>
<dbReference type="GO" id="GO:0043770">
    <property type="term" value="F:demethylmenaquinone methyltransferase activity"/>
    <property type="evidence" value="ECO:0007669"/>
    <property type="project" value="UniProtKB-UniRule"/>
</dbReference>
<dbReference type="GO" id="GO:0009060">
    <property type="term" value="P:aerobic respiration"/>
    <property type="evidence" value="ECO:0007669"/>
    <property type="project" value="UniProtKB-UniRule"/>
</dbReference>
<dbReference type="STRING" id="696127.midi_00883"/>
<feature type="binding site" evidence="6">
    <location>
        <position position="72"/>
    </location>
    <ligand>
        <name>S-adenosyl-L-methionine</name>
        <dbReference type="ChEBI" id="CHEBI:59789"/>
    </ligand>
</feature>
<dbReference type="InterPro" id="IPR004033">
    <property type="entry name" value="UbiE/COQ5_MeTrFase"/>
</dbReference>
<evidence type="ECO:0000256" key="2">
    <source>
        <dbReference type="ARBA" id="ARBA00022603"/>
    </source>
</evidence>
<dbReference type="RefSeq" id="WP_013951369.1">
    <property type="nucleotide sequence ID" value="NC_015722.1"/>
</dbReference>
<dbReference type="PANTHER" id="PTHR43591">
    <property type="entry name" value="METHYLTRANSFERASE"/>
    <property type="match status" value="1"/>
</dbReference>
<gene>
    <name evidence="6 7" type="primary">ubiE</name>
    <name evidence="7" type="ordered locus">midi_00883</name>
</gene>
<keyword evidence="4 6" id="KW-0831">Ubiquinone biosynthesis</keyword>
<name>F7XWX0_MIDMI</name>
<dbReference type="PROSITE" id="PS01184">
    <property type="entry name" value="UBIE_2"/>
    <property type="match status" value="1"/>
</dbReference>
<dbReference type="NCBIfam" id="NF001244">
    <property type="entry name" value="PRK00216.1-5"/>
    <property type="match status" value="1"/>
</dbReference>
<sequence length="250" mass="28833">MAEEKEVNFGFQIVKESQKQEKVQKVFSDVAKKYDLMNDLMSFGLHRIWKEKLISELRPGREEILLDLAGGTGDIALKFVQKGGKKAIICDLNQEMLEYGNKKRFNKGLYDLPLETIYANAEDLPFQDHTFDCCTISFGIRNFTNIPKALEEVRRVLKPGGRFLCLEFSQVDNELLRRFYEFYSFNIIPKIGKLVAKSEGHYLYLSESIKIFPKAQKFADMIEKAGFEFVKFSRLTSGIVAIHLGYKVKI</sequence>
<dbReference type="AlphaFoldDB" id="F7XWX0"/>
<dbReference type="EC" id="2.1.1.201" evidence="6"/>
<dbReference type="InterPro" id="IPR029063">
    <property type="entry name" value="SAM-dependent_MTases_sf"/>
</dbReference>
<dbReference type="SUPFAM" id="SSF53335">
    <property type="entry name" value="S-adenosyl-L-methionine-dependent methyltransferases"/>
    <property type="match status" value="1"/>
</dbReference>
<evidence type="ECO:0000313" key="8">
    <source>
        <dbReference type="Proteomes" id="UP000006639"/>
    </source>
</evidence>
<dbReference type="InterPro" id="IPR023576">
    <property type="entry name" value="UbiE/COQ5_MeTrFase_CS"/>
</dbReference>
<dbReference type="HOGENOM" id="CLU_037990_0_0_5"/>
<proteinExistence type="inferred from homology"/>
<comment type="function">
    <text evidence="6">Methyltransferase required for the conversion of demethylmenaquinol (DMKH2) to menaquinol (MKH2) and the conversion of 2-polyprenyl-6-methoxy-1,4-benzoquinol (DDMQH2) to 2-polyprenyl-3-methyl-6-methoxy-1,4-benzoquinol (DMQH2).</text>
</comment>
<evidence type="ECO:0000256" key="6">
    <source>
        <dbReference type="HAMAP-Rule" id="MF_01813"/>
    </source>
</evidence>
<keyword evidence="7" id="KW-0830">Ubiquinone</keyword>
<dbReference type="GO" id="GO:0008425">
    <property type="term" value="F:2-methoxy-6-polyprenyl-1,4-benzoquinol methyltransferase activity"/>
    <property type="evidence" value="ECO:0007669"/>
    <property type="project" value="UniProtKB-UniRule"/>
</dbReference>
<evidence type="ECO:0000256" key="4">
    <source>
        <dbReference type="ARBA" id="ARBA00022688"/>
    </source>
</evidence>
<evidence type="ECO:0000313" key="7">
    <source>
        <dbReference type="EMBL" id="AEI89169.1"/>
    </source>
</evidence>
<feature type="binding site" evidence="6">
    <location>
        <begin position="120"/>
        <end position="121"/>
    </location>
    <ligand>
        <name>S-adenosyl-L-methionine</name>
        <dbReference type="ChEBI" id="CHEBI:59789"/>
    </ligand>
</feature>
<dbReference type="PANTHER" id="PTHR43591:SF24">
    <property type="entry name" value="2-METHOXY-6-POLYPRENYL-1,4-BENZOQUINOL METHYLASE, MITOCHONDRIAL"/>
    <property type="match status" value="1"/>
</dbReference>
<dbReference type="NCBIfam" id="TIGR01934">
    <property type="entry name" value="MenG_MenH_UbiE"/>
    <property type="match status" value="1"/>
</dbReference>
<dbReference type="GO" id="GO:0032259">
    <property type="term" value="P:methylation"/>
    <property type="evidence" value="ECO:0007669"/>
    <property type="project" value="UniProtKB-KW"/>
</dbReference>
<dbReference type="EC" id="2.1.1.163" evidence="6"/>
<dbReference type="GO" id="GO:0009234">
    <property type="term" value="P:menaquinone biosynthetic process"/>
    <property type="evidence" value="ECO:0007669"/>
    <property type="project" value="UniProtKB-UniRule"/>
</dbReference>